<dbReference type="Proteomes" id="UP000805614">
    <property type="component" value="Unassembled WGS sequence"/>
</dbReference>
<keyword evidence="2" id="KW-1185">Reference proteome</keyword>
<proteinExistence type="predicted"/>
<dbReference type="EMBL" id="JABVEC010000023">
    <property type="protein sequence ID" value="MBC6469115.1"/>
    <property type="molecule type" value="Genomic_DNA"/>
</dbReference>
<comment type="caution">
    <text evidence="1">The sequence shown here is derived from an EMBL/GenBank/DDBJ whole genome shotgun (WGS) entry which is preliminary data.</text>
</comment>
<organism evidence="1 2">
    <name type="scientific">Actinomadura alba</name>
    <dbReference type="NCBI Taxonomy" id="406431"/>
    <lineage>
        <taxon>Bacteria</taxon>
        <taxon>Bacillati</taxon>
        <taxon>Actinomycetota</taxon>
        <taxon>Actinomycetes</taxon>
        <taxon>Streptosporangiales</taxon>
        <taxon>Thermomonosporaceae</taxon>
        <taxon>Actinomadura</taxon>
    </lineage>
</organism>
<sequence length="170" mass="19112">MLTGSARVGVRYYYYRAADREAAVARPEYPRAVADRRVTVFDAVETKWDHRVVLGYLIALIRGVPYRPVVESVCLYPPPDGAPRTEEEWAALPDDSPYLGPEIDELPVAVRDALADADDTRLPEVAGRLAEEFWGAAEREDAQMLIKELVSLARRTRENGQMLYCWCAPG</sequence>
<gene>
    <name evidence="1" type="ORF">HKK74_27000</name>
</gene>
<accession>A0ABR7LW89</accession>
<name>A0ABR7LW89_9ACTN</name>
<evidence type="ECO:0000313" key="2">
    <source>
        <dbReference type="Proteomes" id="UP000805614"/>
    </source>
</evidence>
<reference evidence="1 2" key="1">
    <citation type="submission" date="2020-06" db="EMBL/GenBank/DDBJ databases">
        <title>Actinomadura xiongansis sp. nov., isolated from soil of Baiyangdian.</title>
        <authorList>
            <person name="Zhang X."/>
        </authorList>
    </citation>
    <scope>NUCLEOTIDE SEQUENCE [LARGE SCALE GENOMIC DNA]</scope>
    <source>
        <strain evidence="1 2">HBUM206468</strain>
    </source>
</reference>
<protein>
    <submittedName>
        <fullName evidence="1">Uncharacterized protein</fullName>
    </submittedName>
</protein>
<evidence type="ECO:0000313" key="1">
    <source>
        <dbReference type="EMBL" id="MBC6469115.1"/>
    </source>
</evidence>